<feature type="signal peptide" evidence="1">
    <location>
        <begin position="1"/>
        <end position="20"/>
    </location>
</feature>
<evidence type="ECO:0008006" key="4">
    <source>
        <dbReference type="Google" id="ProtNLM"/>
    </source>
</evidence>
<sequence>MRAPITLVALVALAALSACAKRIEPPGTPGTCYHVQPTQQGLKYNPLPTAQPDLEHCAAALEAMRIRFLNMGGNQTNIAGAYQGNFLFLVPAGIYTSTSWEGNRFLALVRSGDGRLVLPGAMPMAPGG</sequence>
<name>A0A2Z3I2Z4_9CAUL</name>
<accession>A0A2Z3I2Z4</accession>
<dbReference type="OrthoDB" id="7172955at2"/>
<reference evidence="3" key="1">
    <citation type="submission" date="2018-05" db="EMBL/GenBank/DDBJ databases">
        <title>Genome sequencing of Phenylobacterium sp. HYN0004.</title>
        <authorList>
            <person name="Yi H."/>
            <person name="Baek C."/>
        </authorList>
    </citation>
    <scope>NUCLEOTIDE SEQUENCE [LARGE SCALE GENOMIC DNA]</scope>
    <source>
        <strain evidence="3">HYN0004</strain>
    </source>
</reference>
<evidence type="ECO:0000313" key="2">
    <source>
        <dbReference type="EMBL" id="AWM77834.1"/>
    </source>
</evidence>
<proteinExistence type="predicted"/>
<protein>
    <recommendedName>
        <fullName evidence="4">Lipoprotein</fullName>
    </recommendedName>
</protein>
<evidence type="ECO:0000313" key="3">
    <source>
        <dbReference type="Proteomes" id="UP000247763"/>
    </source>
</evidence>
<dbReference type="EMBL" id="CP029479">
    <property type="protein sequence ID" value="AWM77834.1"/>
    <property type="molecule type" value="Genomic_DNA"/>
</dbReference>
<dbReference type="PROSITE" id="PS51257">
    <property type="entry name" value="PROKAR_LIPOPROTEIN"/>
    <property type="match status" value="1"/>
</dbReference>
<feature type="chain" id="PRO_5016315337" description="Lipoprotein" evidence="1">
    <location>
        <begin position="21"/>
        <end position="128"/>
    </location>
</feature>
<dbReference type="KEGG" id="phb:HYN04_08695"/>
<dbReference type="RefSeq" id="WP_110450401.1">
    <property type="nucleotide sequence ID" value="NZ_CP029479.1"/>
</dbReference>
<evidence type="ECO:0000256" key="1">
    <source>
        <dbReference type="SAM" id="SignalP"/>
    </source>
</evidence>
<gene>
    <name evidence="2" type="ORF">HYN04_08695</name>
</gene>
<organism evidence="2 3">
    <name type="scientific">Phenylobacterium parvum</name>
    <dbReference type="NCBI Taxonomy" id="2201350"/>
    <lineage>
        <taxon>Bacteria</taxon>
        <taxon>Pseudomonadati</taxon>
        <taxon>Pseudomonadota</taxon>
        <taxon>Alphaproteobacteria</taxon>
        <taxon>Caulobacterales</taxon>
        <taxon>Caulobacteraceae</taxon>
        <taxon>Phenylobacterium</taxon>
    </lineage>
</organism>
<dbReference type="AlphaFoldDB" id="A0A2Z3I2Z4"/>
<keyword evidence="3" id="KW-1185">Reference proteome</keyword>
<dbReference type="Proteomes" id="UP000247763">
    <property type="component" value="Chromosome"/>
</dbReference>
<keyword evidence="1" id="KW-0732">Signal</keyword>